<dbReference type="EMBL" id="SVER01000001">
    <property type="protein sequence ID" value="MBE5918260.1"/>
    <property type="molecule type" value="Genomic_DNA"/>
</dbReference>
<dbReference type="Gene3D" id="1.10.10.60">
    <property type="entry name" value="Homeodomain-like"/>
    <property type="match status" value="2"/>
</dbReference>
<dbReference type="SUPFAM" id="SSF46689">
    <property type="entry name" value="Homeodomain-like"/>
    <property type="match status" value="2"/>
</dbReference>
<dbReference type="PROSITE" id="PS01124">
    <property type="entry name" value="HTH_ARAC_FAMILY_2"/>
    <property type="match status" value="1"/>
</dbReference>
<feature type="domain" description="HTH araC/xylS-type" evidence="7">
    <location>
        <begin position="370"/>
        <end position="468"/>
    </location>
</feature>
<keyword evidence="3" id="KW-0238">DNA-binding</keyword>
<keyword evidence="6" id="KW-0597">Phosphoprotein</keyword>
<feature type="domain" description="Response regulatory" evidence="8">
    <location>
        <begin position="3"/>
        <end position="120"/>
    </location>
</feature>
<reference evidence="9" key="1">
    <citation type="submission" date="2019-04" db="EMBL/GenBank/DDBJ databases">
        <title>Evolution of Biomass-Degrading Anaerobic Consortia Revealed by Metagenomics.</title>
        <authorList>
            <person name="Peng X."/>
        </authorList>
    </citation>
    <scope>NUCLEOTIDE SEQUENCE</scope>
    <source>
        <strain evidence="9">SIG311</strain>
    </source>
</reference>
<dbReference type="InterPro" id="IPR018060">
    <property type="entry name" value="HTH_AraC"/>
</dbReference>
<dbReference type="AlphaFoldDB" id="A0A927U567"/>
<dbReference type="Pfam" id="PF00072">
    <property type="entry name" value="Response_reg"/>
    <property type="match status" value="1"/>
</dbReference>
<dbReference type="PANTHER" id="PTHR43280:SF2">
    <property type="entry name" value="HTH-TYPE TRANSCRIPTIONAL REGULATOR EXSA"/>
    <property type="match status" value="1"/>
</dbReference>
<dbReference type="GO" id="GO:0003700">
    <property type="term" value="F:DNA-binding transcription factor activity"/>
    <property type="evidence" value="ECO:0007669"/>
    <property type="project" value="InterPro"/>
</dbReference>
<comment type="caution">
    <text evidence="9">The sequence shown here is derived from an EMBL/GenBank/DDBJ whole genome shotgun (WGS) entry which is preliminary data.</text>
</comment>
<dbReference type="GO" id="GO:0043565">
    <property type="term" value="F:sequence-specific DNA binding"/>
    <property type="evidence" value="ECO:0007669"/>
    <property type="project" value="InterPro"/>
</dbReference>
<evidence type="ECO:0000256" key="4">
    <source>
        <dbReference type="ARBA" id="ARBA00023163"/>
    </source>
</evidence>
<dbReference type="PROSITE" id="PS50110">
    <property type="entry name" value="RESPONSE_REGULATORY"/>
    <property type="match status" value="1"/>
</dbReference>
<evidence type="ECO:0000313" key="10">
    <source>
        <dbReference type="Proteomes" id="UP000766246"/>
    </source>
</evidence>
<evidence type="ECO:0000256" key="2">
    <source>
        <dbReference type="ARBA" id="ARBA00023015"/>
    </source>
</evidence>
<dbReference type="PANTHER" id="PTHR43280">
    <property type="entry name" value="ARAC-FAMILY TRANSCRIPTIONAL REGULATOR"/>
    <property type="match status" value="1"/>
</dbReference>
<evidence type="ECO:0000256" key="6">
    <source>
        <dbReference type="PROSITE-ProRule" id="PRU00169"/>
    </source>
</evidence>
<name>A0A927U567_9FIRM</name>
<comment type="function">
    <text evidence="5">May play the central regulatory role in sporulation. It may be an element of the effector pathway responsible for the activation of sporulation genes in response to nutritional stress. Spo0A may act in concert with spo0H (a sigma factor) to control the expression of some genes that are critical to the sporulation process.</text>
</comment>
<dbReference type="Gene3D" id="3.40.50.2300">
    <property type="match status" value="1"/>
</dbReference>
<dbReference type="InterPro" id="IPR011006">
    <property type="entry name" value="CheY-like_superfamily"/>
</dbReference>
<evidence type="ECO:0000256" key="5">
    <source>
        <dbReference type="ARBA" id="ARBA00024867"/>
    </source>
</evidence>
<evidence type="ECO:0000256" key="1">
    <source>
        <dbReference type="ARBA" id="ARBA00018672"/>
    </source>
</evidence>
<protein>
    <recommendedName>
        <fullName evidence="1">Stage 0 sporulation protein A homolog</fullName>
    </recommendedName>
</protein>
<sequence length="472" mass="53088">MKKVLVVEDEKLIRQGIAAMIKRSGIPVEEVIECNNGLSAMDVLSKEQIDVVFTDIRMPKMNGIELVQAMQELDNPPLAVAISGYDDFSYAVEMMRHGVREYILKPVERDKLKSILEKLDNEINHRIEDKEKLDALDNQLLKYMLRDKDSKEEDTLLLAQTLNREVGNEYVVVVANADTSASSGITLRGVQGGNVYIVAPDEISSVAGFKYIGISDVYSNVTDLKRAYTQAFIRRGEAFLQNMNVVDYDLPAIPSELLKTAAKLTEENSISARVQLMGVDRPKELKKEWDSFFIAATRGQIPPKEFIATINQFVGELCATYKVTVADKLVNPLATDCLSNYREGFMSFVLDMQSKLSSAEDVDQTTAKINEAIAYINENYAKDLNMAVVSNHISMNYSLFSAEFKNITGTNFVTYVKELRMGEAKRLLSETDMKVNEISVKVGYDNEKHFMKSFKAYVGVSPSEYRKNALRN</sequence>
<dbReference type="GO" id="GO:0000160">
    <property type="term" value="P:phosphorelay signal transduction system"/>
    <property type="evidence" value="ECO:0007669"/>
    <property type="project" value="InterPro"/>
</dbReference>
<dbReference type="SMART" id="SM00448">
    <property type="entry name" value="REC"/>
    <property type="match status" value="1"/>
</dbReference>
<evidence type="ECO:0000256" key="3">
    <source>
        <dbReference type="ARBA" id="ARBA00023125"/>
    </source>
</evidence>
<organism evidence="9 10">
    <name type="scientific">Pseudobutyrivibrio ruminis</name>
    <dbReference type="NCBI Taxonomy" id="46206"/>
    <lineage>
        <taxon>Bacteria</taxon>
        <taxon>Bacillati</taxon>
        <taxon>Bacillota</taxon>
        <taxon>Clostridia</taxon>
        <taxon>Lachnospirales</taxon>
        <taxon>Lachnospiraceae</taxon>
        <taxon>Pseudobutyrivibrio</taxon>
    </lineage>
</organism>
<dbReference type="SMART" id="SM00342">
    <property type="entry name" value="HTH_ARAC"/>
    <property type="match status" value="1"/>
</dbReference>
<feature type="modified residue" description="4-aspartylphosphate" evidence="6">
    <location>
        <position position="55"/>
    </location>
</feature>
<evidence type="ECO:0000259" key="7">
    <source>
        <dbReference type="PROSITE" id="PS01124"/>
    </source>
</evidence>
<gene>
    <name evidence="9" type="ORF">E7272_00295</name>
</gene>
<evidence type="ECO:0000313" key="9">
    <source>
        <dbReference type="EMBL" id="MBE5918260.1"/>
    </source>
</evidence>
<evidence type="ECO:0000259" key="8">
    <source>
        <dbReference type="PROSITE" id="PS50110"/>
    </source>
</evidence>
<accession>A0A927U567</accession>
<keyword evidence="2" id="KW-0805">Transcription regulation</keyword>
<dbReference type="SUPFAM" id="SSF52172">
    <property type="entry name" value="CheY-like"/>
    <property type="match status" value="1"/>
</dbReference>
<dbReference type="InterPro" id="IPR018062">
    <property type="entry name" value="HTH_AraC-typ_CS"/>
</dbReference>
<dbReference type="Proteomes" id="UP000766246">
    <property type="component" value="Unassembled WGS sequence"/>
</dbReference>
<proteinExistence type="predicted"/>
<dbReference type="InterPro" id="IPR009057">
    <property type="entry name" value="Homeodomain-like_sf"/>
</dbReference>
<dbReference type="PROSITE" id="PS00041">
    <property type="entry name" value="HTH_ARAC_FAMILY_1"/>
    <property type="match status" value="1"/>
</dbReference>
<dbReference type="PRINTS" id="PR00032">
    <property type="entry name" value="HTHARAC"/>
</dbReference>
<dbReference type="Pfam" id="PF12833">
    <property type="entry name" value="HTH_18"/>
    <property type="match status" value="1"/>
</dbReference>
<keyword evidence="4" id="KW-0804">Transcription</keyword>
<dbReference type="InterPro" id="IPR001789">
    <property type="entry name" value="Sig_transdc_resp-reg_receiver"/>
</dbReference>
<dbReference type="CDD" id="cd17536">
    <property type="entry name" value="REC_YesN-like"/>
    <property type="match status" value="1"/>
</dbReference>
<dbReference type="InterPro" id="IPR020449">
    <property type="entry name" value="Tscrpt_reg_AraC-type_HTH"/>
</dbReference>